<keyword evidence="1" id="KW-1133">Transmembrane helix</keyword>
<sequence>MVNLLIRAVWFVLVGIWATPLLLYVAWLCNVTVVLLPVGVKLINYAPFVASLKQTDERVEMNGGEAQASLPVRAVYFVLIGWWLSLLWITVAAFFTASVIGFPIAVTMYSSLPYVTSLYRI</sequence>
<dbReference type="EMBL" id="RKLV01000014">
    <property type="protein sequence ID" value="MCX2819934.1"/>
    <property type="molecule type" value="Genomic_DNA"/>
</dbReference>
<feature type="transmembrane region" description="Helical" evidence="1">
    <location>
        <begin position="100"/>
        <end position="119"/>
    </location>
</feature>
<keyword evidence="3" id="KW-1185">Reference proteome</keyword>
<keyword evidence="1" id="KW-0472">Membrane</keyword>
<dbReference type="RefSeq" id="WP_266088641.1">
    <property type="nucleotide sequence ID" value="NZ_RKLV01000014.1"/>
</dbReference>
<evidence type="ECO:0000313" key="3">
    <source>
        <dbReference type="Proteomes" id="UP001149411"/>
    </source>
</evidence>
<evidence type="ECO:0000313" key="2">
    <source>
        <dbReference type="EMBL" id="MCX2819934.1"/>
    </source>
</evidence>
<dbReference type="Proteomes" id="UP001149411">
    <property type="component" value="Unassembled WGS sequence"/>
</dbReference>
<gene>
    <name evidence="2" type="ORF">EGH25_11285</name>
</gene>
<accession>A0A9Q4GH92</accession>
<proteinExistence type="predicted"/>
<keyword evidence="1" id="KW-0812">Transmembrane</keyword>
<reference evidence="2" key="1">
    <citation type="submission" date="2022-09" db="EMBL/GenBank/DDBJ databases">
        <title>Haloadaptaus new haloarchaeum isolated from saline soil.</title>
        <authorList>
            <person name="Duran-Viseras A."/>
            <person name="Sanchez-Porro C."/>
            <person name="Ventosa A."/>
        </authorList>
    </citation>
    <scope>NUCLEOTIDE SEQUENCE</scope>
    <source>
        <strain evidence="2">F3-133</strain>
    </source>
</reference>
<feature type="transmembrane region" description="Helical" evidence="1">
    <location>
        <begin position="33"/>
        <end position="53"/>
    </location>
</feature>
<evidence type="ECO:0000256" key="1">
    <source>
        <dbReference type="SAM" id="Phobius"/>
    </source>
</evidence>
<feature type="transmembrane region" description="Helical" evidence="1">
    <location>
        <begin position="7"/>
        <end position="27"/>
    </location>
</feature>
<comment type="caution">
    <text evidence="2">The sequence shown here is derived from an EMBL/GenBank/DDBJ whole genome shotgun (WGS) entry which is preliminary data.</text>
</comment>
<name>A0A9Q4GH92_9EURY</name>
<dbReference type="AlphaFoldDB" id="A0A9Q4GH92"/>
<organism evidence="2 3">
    <name type="scientific">Halorutilus salinus</name>
    <dbReference type="NCBI Taxonomy" id="2487751"/>
    <lineage>
        <taxon>Archaea</taxon>
        <taxon>Methanobacteriati</taxon>
        <taxon>Methanobacteriota</taxon>
        <taxon>Stenosarchaea group</taxon>
        <taxon>Halobacteria</taxon>
        <taxon>Halorutilales</taxon>
        <taxon>Halorutilaceae</taxon>
        <taxon>Halorutilus</taxon>
    </lineage>
</organism>
<protein>
    <submittedName>
        <fullName evidence="2">YccF domain-containing protein</fullName>
    </submittedName>
</protein>
<feature type="transmembrane region" description="Helical" evidence="1">
    <location>
        <begin position="74"/>
        <end position="94"/>
    </location>
</feature>